<evidence type="ECO:0000313" key="2">
    <source>
        <dbReference type="Proteomes" id="UP001562159"/>
    </source>
</evidence>
<protein>
    <submittedName>
        <fullName evidence="1">Uncharacterized protein</fullName>
    </submittedName>
</protein>
<sequence>TPPGEYWADFGFLAAYEHNTRPGTPDTAEFGPLIEKTAGRFTHTVNLIWEKQLGAGAAGKYEFRYSYQGTYTVSSAFRPGIEAYGRPSDHAYQAGPVVAGDWHIPGTTGEIEYRLGMVFGINAKAPRRTVLAQVEYEFF</sequence>
<organism evidence="1 2">
    <name type="scientific">Rhodanobacter humi</name>
    <dbReference type="NCBI Taxonomy" id="1888173"/>
    <lineage>
        <taxon>Bacteria</taxon>
        <taxon>Pseudomonadati</taxon>
        <taxon>Pseudomonadota</taxon>
        <taxon>Gammaproteobacteria</taxon>
        <taxon>Lysobacterales</taxon>
        <taxon>Rhodanobacteraceae</taxon>
        <taxon>Rhodanobacter</taxon>
    </lineage>
</organism>
<name>A0ABV4AK78_9GAMM</name>
<comment type="caution">
    <text evidence="1">The sequence shown here is derived from an EMBL/GenBank/DDBJ whole genome shotgun (WGS) entry which is preliminary data.</text>
</comment>
<dbReference type="EMBL" id="JBGBPY010000001">
    <property type="protein sequence ID" value="MEY2180793.1"/>
    <property type="molecule type" value="Genomic_DNA"/>
</dbReference>
<feature type="non-terminal residue" evidence="1">
    <location>
        <position position="1"/>
    </location>
</feature>
<dbReference type="Proteomes" id="UP001562159">
    <property type="component" value="Unassembled WGS sequence"/>
</dbReference>
<proteinExistence type="predicted"/>
<accession>A0ABV4AK78</accession>
<reference evidence="1 2" key="1">
    <citation type="submission" date="2024-07" db="EMBL/GenBank/DDBJ databases">
        <title>Molecular mechanisms and environmental adaptations of flagellar loss and biofilm growth of Rhodanobacter under environmental stress.</title>
        <authorList>
            <person name="Chen M."/>
        </authorList>
    </citation>
    <scope>NUCLEOTIDE SEQUENCE [LARGE SCALE GENOMIC DNA]</scope>
    <source>
        <strain evidence="1 2">RS22</strain>
    </source>
</reference>
<evidence type="ECO:0000313" key="1">
    <source>
        <dbReference type="EMBL" id="MEY2180793.1"/>
    </source>
</evidence>
<keyword evidence="2" id="KW-1185">Reference proteome</keyword>
<gene>
    <name evidence="1" type="ORF">AB7878_00005</name>
</gene>